<feature type="non-terminal residue" evidence="1">
    <location>
        <position position="1"/>
    </location>
</feature>
<organism evidence="1">
    <name type="scientific">marine sediment metagenome</name>
    <dbReference type="NCBI Taxonomy" id="412755"/>
    <lineage>
        <taxon>unclassified sequences</taxon>
        <taxon>metagenomes</taxon>
        <taxon>ecological metagenomes</taxon>
    </lineage>
</organism>
<dbReference type="EMBL" id="BARU01010808">
    <property type="protein sequence ID" value="GAH37555.1"/>
    <property type="molecule type" value="Genomic_DNA"/>
</dbReference>
<accession>X1FYE4</accession>
<protein>
    <submittedName>
        <fullName evidence="1">Uncharacterized protein</fullName>
    </submittedName>
</protein>
<name>X1FYE4_9ZZZZ</name>
<sequence>GPIYGINSMEAGAFESAVVTGSSSFAINKLKELGCPFVFVNSVDDATEKIAELITDEEYMKSKGMECFAFVNHYFSGREGAKRLVEALFKK</sequence>
<proteinExistence type="predicted"/>
<reference evidence="1" key="1">
    <citation type="journal article" date="2014" name="Front. Microbiol.">
        <title>High frequency of phylogenetically diverse reductive dehalogenase-homologous genes in deep subseafloor sedimentary metagenomes.</title>
        <authorList>
            <person name="Kawai M."/>
            <person name="Futagami T."/>
            <person name="Toyoda A."/>
            <person name="Takaki Y."/>
            <person name="Nishi S."/>
            <person name="Hori S."/>
            <person name="Arai W."/>
            <person name="Tsubouchi T."/>
            <person name="Morono Y."/>
            <person name="Uchiyama I."/>
            <person name="Ito T."/>
            <person name="Fujiyama A."/>
            <person name="Inagaki F."/>
            <person name="Takami H."/>
        </authorList>
    </citation>
    <scope>NUCLEOTIDE SEQUENCE</scope>
    <source>
        <strain evidence="1">Expedition CK06-06</strain>
    </source>
</reference>
<evidence type="ECO:0000313" key="1">
    <source>
        <dbReference type="EMBL" id="GAH37555.1"/>
    </source>
</evidence>
<gene>
    <name evidence="1" type="ORF">S03H2_20498</name>
</gene>
<dbReference type="AlphaFoldDB" id="X1FYE4"/>
<comment type="caution">
    <text evidence="1">The sequence shown here is derived from an EMBL/GenBank/DDBJ whole genome shotgun (WGS) entry which is preliminary data.</text>
</comment>